<keyword evidence="2" id="KW-0812">Transmembrane</keyword>
<reference evidence="3" key="2">
    <citation type="journal article" date="2023" name="Microbiol Resour">
        <title>Decontamination and Annotation of the Draft Genome Sequence of the Oomycete Lagenidium giganteum ARSEF 373.</title>
        <authorList>
            <person name="Morgan W.R."/>
            <person name="Tartar A."/>
        </authorList>
    </citation>
    <scope>NUCLEOTIDE SEQUENCE</scope>
    <source>
        <strain evidence="3">ARSEF 373</strain>
    </source>
</reference>
<protein>
    <submittedName>
        <fullName evidence="3">Uncharacterized protein</fullName>
    </submittedName>
</protein>
<feature type="transmembrane region" description="Helical" evidence="2">
    <location>
        <begin position="892"/>
        <end position="910"/>
    </location>
</feature>
<keyword evidence="4" id="KW-1185">Reference proteome</keyword>
<organism evidence="3 4">
    <name type="scientific">Lagenidium giganteum</name>
    <dbReference type="NCBI Taxonomy" id="4803"/>
    <lineage>
        <taxon>Eukaryota</taxon>
        <taxon>Sar</taxon>
        <taxon>Stramenopiles</taxon>
        <taxon>Oomycota</taxon>
        <taxon>Peronosporomycetes</taxon>
        <taxon>Pythiales</taxon>
        <taxon>Pythiaceae</taxon>
    </lineage>
</organism>
<accession>A0AAV2ZD12</accession>
<gene>
    <name evidence="3" type="ORF">N0F65_004560</name>
</gene>
<dbReference type="Proteomes" id="UP001146120">
    <property type="component" value="Unassembled WGS sequence"/>
</dbReference>
<dbReference type="AlphaFoldDB" id="A0AAV2ZD12"/>
<evidence type="ECO:0000313" key="4">
    <source>
        <dbReference type="Proteomes" id="UP001146120"/>
    </source>
</evidence>
<comment type="caution">
    <text evidence="3">The sequence shown here is derived from an EMBL/GenBank/DDBJ whole genome shotgun (WGS) entry which is preliminary data.</text>
</comment>
<evidence type="ECO:0000313" key="3">
    <source>
        <dbReference type="EMBL" id="DBA03870.1"/>
    </source>
</evidence>
<feature type="transmembrane region" description="Helical" evidence="2">
    <location>
        <begin position="36"/>
        <end position="55"/>
    </location>
</feature>
<keyword evidence="2" id="KW-0472">Membrane</keyword>
<dbReference type="EMBL" id="DAKRPA010000014">
    <property type="protein sequence ID" value="DBA03870.1"/>
    <property type="molecule type" value="Genomic_DNA"/>
</dbReference>
<proteinExistence type="predicted"/>
<evidence type="ECO:0000256" key="2">
    <source>
        <dbReference type="SAM" id="Phobius"/>
    </source>
</evidence>
<feature type="transmembrane region" description="Helical" evidence="2">
    <location>
        <begin position="842"/>
        <end position="872"/>
    </location>
</feature>
<feature type="region of interest" description="Disordered" evidence="1">
    <location>
        <begin position="1"/>
        <end position="24"/>
    </location>
</feature>
<reference evidence="3" key="1">
    <citation type="submission" date="2022-11" db="EMBL/GenBank/DDBJ databases">
        <authorList>
            <person name="Morgan W.R."/>
            <person name="Tartar A."/>
        </authorList>
    </citation>
    <scope>NUCLEOTIDE SEQUENCE</scope>
    <source>
        <strain evidence="3">ARSEF 373</strain>
    </source>
</reference>
<name>A0AAV2ZD12_9STRA</name>
<keyword evidence="2" id="KW-1133">Transmembrane helix</keyword>
<feature type="transmembrane region" description="Helical" evidence="2">
    <location>
        <begin position="800"/>
        <end position="821"/>
    </location>
</feature>
<feature type="transmembrane region" description="Helical" evidence="2">
    <location>
        <begin position="922"/>
        <end position="942"/>
    </location>
</feature>
<evidence type="ECO:0000256" key="1">
    <source>
        <dbReference type="SAM" id="MobiDB-lite"/>
    </source>
</evidence>
<sequence>MPAESEVVPSDNDTKRDAPQPATTEWKKQATAKVKFILIVGIVVVQTIWAMAIPIKNVVVMPYPKLVDDVDSTNTSAYDSEQSELTTRKISGHDVYRILTDVVNLSINNTAVRNFMEEKGDFAVDEVAALLTPQEHRAVAMFYGMLFQASEFPAGGFVHREQKLFYDSTTNQSASTVTLRCSRFDVMQGMQCKNAMGAVCDDSDWNSPRTLQLTPVDLNKTTQGMGWQNPISMVGLVTTVDAMMRSLFQTKKWKLAYAANAPMWEMTIMPDPTVLQYVSDGMKGSNPFKIHPLDRPNDQVTVLESCFGSEILLARYYINIFAGQIIQQALTANNQYDPVDAVNITADFSSVLEDILRYDMHLTSGAGHQQFMDEQKKFAGNLMTQHTVSIMNYKRDRPMTGAMLMGSSPRNMDYLQYYPNSYYSYVDTWLEDNNKTFVTDLRQLGAKYAGYNGFKFDFTHNTMGVQRLSERRRTEGTGYPTDWFEQEAVIAAWYRKHEVNDSNSLIKLGERVWGPDSPTTGQDMNCMEGMFRKLTQTVWITALRQKPVLSHLVYMSMEDPDDPATWFYKQMLVTNVVGETICGIRVQFPFSHEDGPPINGESWVLITLLSAFLKVYSPSELHAMIMAEMPVTFMNLLEIEAGQLMFKDAVHCYVGWKTLGVNASDDRRSVWTKLNTTFSKMINETLHVVEAIHTQMTGAVGAATVIPTAYVETPRSNSIFRYSGPPVYWQHQPLNVGLMRLSASRSPTQQEMQPLRDSLRCYNTLEMRFLNISTRCWAEPQNKQEARYKMTSEGLRMLKFSVWSLGIVVNINAAVISFRFAHRIAELWRHSRFSDMGWTMALNLDIQGIGLLSMDGIVIMAFSSVPMILSYHLPIDPAFVPPGSTSVNENKVFAEFMVLLSLTWFVRLGIELGVKVIHLKHYNWWFSLLTSRIRLATIIIIIFIRLGMPINGVNYNQGLTKFIVSCVVSVVLGFLSVLLSVFFDKENNHSTDRLSRLMVQNRFPRNVHGVIGQLEAGWIHAGMLMEGWRVLKLDGKPSALVHGPTKLLPTDECNVQIAMLTPELLAQLQSDKIAPSKAVASSKISCVSQGS</sequence>
<feature type="transmembrane region" description="Helical" evidence="2">
    <location>
        <begin position="962"/>
        <end position="983"/>
    </location>
</feature>